<protein>
    <recommendedName>
        <fullName evidence="3">DUF3558 domain-containing protein</fullName>
    </recommendedName>
</protein>
<keyword evidence="2" id="KW-1185">Reference proteome</keyword>
<gene>
    <name evidence="1" type="ORF">GCM10010191_33970</name>
</gene>
<name>A0ABN3J1N8_9ACTN</name>
<sequence>MIQNRIPANAQKNVIRSFGVSLVLVALAGISACAGFGGGNNGSDLVDSGVVIPDPCKLISGATADFLVGKTQGSRTSKTKNIATPECEWDNQSGREEGEKEGRLHASVFAQKKRPTNGDRFKYSKQVYSGFTAKQKCQPLNVKASDSCWYNDPDGRLGVVIRKGNVVVWSTVFGTNSPGLMAAQRPGSGQRIANDIVQSLD</sequence>
<comment type="caution">
    <text evidence="1">The sequence shown here is derived from an EMBL/GenBank/DDBJ whole genome shotgun (WGS) entry which is preliminary data.</text>
</comment>
<organism evidence="1 2">
    <name type="scientific">Actinomadura vinacea</name>
    <dbReference type="NCBI Taxonomy" id="115336"/>
    <lineage>
        <taxon>Bacteria</taxon>
        <taxon>Bacillati</taxon>
        <taxon>Actinomycetota</taxon>
        <taxon>Actinomycetes</taxon>
        <taxon>Streptosporangiales</taxon>
        <taxon>Thermomonosporaceae</taxon>
        <taxon>Actinomadura</taxon>
    </lineage>
</organism>
<accession>A0ABN3J1N8</accession>
<dbReference type="EMBL" id="BAAARW010000012">
    <property type="protein sequence ID" value="GAA2420000.1"/>
    <property type="molecule type" value="Genomic_DNA"/>
</dbReference>
<evidence type="ECO:0000313" key="2">
    <source>
        <dbReference type="Proteomes" id="UP001501231"/>
    </source>
</evidence>
<dbReference type="PROSITE" id="PS51257">
    <property type="entry name" value="PROKAR_LIPOPROTEIN"/>
    <property type="match status" value="1"/>
</dbReference>
<proteinExistence type="predicted"/>
<dbReference type="RefSeq" id="WP_344589936.1">
    <property type="nucleotide sequence ID" value="NZ_BAAARW010000012.1"/>
</dbReference>
<evidence type="ECO:0008006" key="3">
    <source>
        <dbReference type="Google" id="ProtNLM"/>
    </source>
</evidence>
<reference evidence="1 2" key="1">
    <citation type="journal article" date="2019" name="Int. J. Syst. Evol. Microbiol.">
        <title>The Global Catalogue of Microorganisms (GCM) 10K type strain sequencing project: providing services to taxonomists for standard genome sequencing and annotation.</title>
        <authorList>
            <consortium name="The Broad Institute Genomics Platform"/>
            <consortium name="The Broad Institute Genome Sequencing Center for Infectious Disease"/>
            <person name="Wu L."/>
            <person name="Ma J."/>
        </authorList>
    </citation>
    <scope>NUCLEOTIDE SEQUENCE [LARGE SCALE GENOMIC DNA]</scope>
    <source>
        <strain evidence="1 2">JCM 3325</strain>
    </source>
</reference>
<evidence type="ECO:0000313" key="1">
    <source>
        <dbReference type="EMBL" id="GAA2420000.1"/>
    </source>
</evidence>
<dbReference type="Proteomes" id="UP001501231">
    <property type="component" value="Unassembled WGS sequence"/>
</dbReference>